<feature type="region of interest" description="Disordered" evidence="1">
    <location>
        <begin position="446"/>
        <end position="567"/>
    </location>
</feature>
<evidence type="ECO:0008006" key="4">
    <source>
        <dbReference type="Google" id="ProtNLM"/>
    </source>
</evidence>
<dbReference type="EMBL" id="JARBJD010000032">
    <property type="protein sequence ID" value="KAK2959080.1"/>
    <property type="molecule type" value="Genomic_DNA"/>
</dbReference>
<proteinExistence type="predicted"/>
<feature type="compositionally biased region" description="Low complexity" evidence="1">
    <location>
        <begin position="662"/>
        <end position="679"/>
    </location>
</feature>
<evidence type="ECO:0000256" key="1">
    <source>
        <dbReference type="SAM" id="MobiDB-lite"/>
    </source>
</evidence>
<feature type="region of interest" description="Disordered" evidence="1">
    <location>
        <begin position="650"/>
        <end position="708"/>
    </location>
</feature>
<accession>A0ABQ9Y5Q9</accession>
<feature type="compositionally biased region" description="Basic and acidic residues" evidence="1">
    <location>
        <begin position="396"/>
        <end position="411"/>
    </location>
</feature>
<feature type="compositionally biased region" description="Polar residues" evidence="1">
    <location>
        <begin position="23"/>
        <end position="32"/>
    </location>
</feature>
<keyword evidence="3" id="KW-1185">Reference proteome</keyword>
<feature type="compositionally biased region" description="Basic and acidic residues" evidence="1">
    <location>
        <begin position="455"/>
        <end position="470"/>
    </location>
</feature>
<protein>
    <recommendedName>
        <fullName evidence="4">BZIP domain-containing protein</fullName>
    </recommendedName>
</protein>
<feature type="compositionally biased region" description="Basic and acidic residues" evidence="1">
    <location>
        <begin position="316"/>
        <end position="339"/>
    </location>
</feature>
<feature type="region of interest" description="Disordered" evidence="1">
    <location>
        <begin position="239"/>
        <end position="273"/>
    </location>
</feature>
<feature type="compositionally biased region" description="Basic residues" evidence="1">
    <location>
        <begin position="386"/>
        <end position="395"/>
    </location>
</feature>
<organism evidence="2 3">
    <name type="scientific">Blattamonas nauphoetae</name>
    <dbReference type="NCBI Taxonomy" id="2049346"/>
    <lineage>
        <taxon>Eukaryota</taxon>
        <taxon>Metamonada</taxon>
        <taxon>Preaxostyla</taxon>
        <taxon>Oxymonadida</taxon>
        <taxon>Blattamonas</taxon>
    </lineage>
</organism>
<evidence type="ECO:0000313" key="3">
    <source>
        <dbReference type="Proteomes" id="UP001281761"/>
    </source>
</evidence>
<feature type="region of interest" description="Disordered" evidence="1">
    <location>
        <begin position="77"/>
        <end position="102"/>
    </location>
</feature>
<evidence type="ECO:0000313" key="2">
    <source>
        <dbReference type="EMBL" id="KAK2959080.1"/>
    </source>
</evidence>
<feature type="region of interest" description="Disordered" evidence="1">
    <location>
        <begin position="15"/>
        <end position="35"/>
    </location>
</feature>
<reference evidence="2 3" key="1">
    <citation type="journal article" date="2022" name="bioRxiv">
        <title>Genomics of Preaxostyla Flagellates Illuminates Evolutionary Transitions and the Path Towards Mitochondrial Loss.</title>
        <authorList>
            <person name="Novak L.V.F."/>
            <person name="Treitli S.C."/>
            <person name="Pyrih J."/>
            <person name="Halakuc P."/>
            <person name="Pipaliya S.V."/>
            <person name="Vacek V."/>
            <person name="Brzon O."/>
            <person name="Soukal P."/>
            <person name="Eme L."/>
            <person name="Dacks J.B."/>
            <person name="Karnkowska A."/>
            <person name="Elias M."/>
            <person name="Hampl V."/>
        </authorList>
    </citation>
    <scope>NUCLEOTIDE SEQUENCE [LARGE SCALE GENOMIC DNA]</scope>
    <source>
        <strain evidence="2">NAU3</strain>
        <tissue evidence="2">Gut</tissue>
    </source>
</reference>
<gene>
    <name evidence="2" type="ORF">BLNAU_5875</name>
</gene>
<name>A0ABQ9Y5Q9_9EUKA</name>
<sequence length="708" mass="77348">MTSPFAPVILESFPIPADADPLSSPSRFTPNKISEDQSHFLPSFGSSVSTVQTSPSKLPVASITSSSTNTSSVISASSTSLSQISPNPPSLQPYPETESSFGIQQAQQLSTLSFPSSFDDSSFFPIPSLSILSSPLIQTPFQSSSLQSFDIPQPTFHNLQHEAIPSIISDISYTTHHFPYDVSYSSTSDSGGISAESSLTQVSQFSLLNSSIFGEPMFVDIDDQTVGTNQDRPKIIKALPTAQLDGKTKDSVKRKKSKKTGGEEKEYPLPFLPDQHANTFPYINDQGTFGSWNEDVWKEDLKMDVDKGSPLEQLIKEAKETDKPSPNKLPRKEKEKGENEGEDDTASDNSFVSIRWNEDEEKEQHDEDGTNAKPGQTRREKERERQRLRRKRRREKIASFKKKTEQQLRTEEMDTTIIKGLHNSTNHTGVNVELLQEALSSSLAPGFYPASSKGHQTEEKSHIAAKEDFPKLPNSGKQQIVPHPLNPQRIEWDVKDYSRAGNPILHGGPSNKQSSARSGEIKNGIPHSRPINAPSPIYPTPQPQSHSPNQPPPPSKRSHRPSAAGSIHSTRPIFTADSEPQPVPTHLHQASTNTLSLHTLQAGIPAPTRSLFPAPSGHSPGVHNLSSAGQAIQGGLPPHITFTPTTQHMLISSSPTVDDPLSSQHSTNTSSHSTPTHNRSYPHSSTMPATSTSTLSITAPPFTVLTKR</sequence>
<feature type="compositionally biased region" description="Polar residues" evidence="1">
    <location>
        <begin position="681"/>
        <end position="697"/>
    </location>
</feature>
<feature type="region of interest" description="Disordered" evidence="1">
    <location>
        <begin position="316"/>
        <end position="411"/>
    </location>
</feature>
<dbReference type="Proteomes" id="UP001281761">
    <property type="component" value="Unassembled WGS sequence"/>
</dbReference>
<comment type="caution">
    <text evidence="2">The sequence shown here is derived from an EMBL/GenBank/DDBJ whole genome shotgun (WGS) entry which is preliminary data.</text>
</comment>